<comment type="caution">
    <text evidence="1">The sequence shown here is derived from an EMBL/GenBank/DDBJ whole genome shotgun (WGS) entry which is preliminary data.</text>
</comment>
<dbReference type="EMBL" id="MAWT01000014">
    <property type="protein sequence ID" value="OCM71733.1"/>
    <property type="molecule type" value="Genomic_DNA"/>
</dbReference>
<accession>A0A853P6G2</accession>
<evidence type="ECO:0000313" key="2">
    <source>
        <dbReference type="Proteomes" id="UP000093122"/>
    </source>
</evidence>
<dbReference type="RefSeq" id="WP_000072641.1">
    <property type="nucleotide sequence ID" value="NZ_CP007631.1"/>
</dbReference>
<name>A0A853P6G2_STRAG</name>
<protein>
    <recommendedName>
        <fullName evidence="3">Bacteriocin immunity protein</fullName>
    </recommendedName>
</protein>
<sequence length="90" mass="10346">MSNTRSEADKKILHVAHELSELLVGHSYDQAWEKAGELNSLLKRREELTLPGYMVDMIAQHLKSYYYQNNTVSKAHKAMSAIGHKLEEFN</sequence>
<proteinExistence type="predicted"/>
<dbReference type="Proteomes" id="UP000093122">
    <property type="component" value="Unassembled WGS sequence"/>
</dbReference>
<dbReference type="KEGG" id="sage:EN72_10455"/>
<dbReference type="AlphaFoldDB" id="A0A853P6G2"/>
<evidence type="ECO:0008006" key="3">
    <source>
        <dbReference type="Google" id="ProtNLM"/>
    </source>
</evidence>
<gene>
    <name evidence="1" type="ORF">AX245_03005</name>
</gene>
<evidence type="ECO:0000313" key="1">
    <source>
        <dbReference type="EMBL" id="OCM71733.1"/>
    </source>
</evidence>
<reference evidence="1 2" key="1">
    <citation type="journal article" date="2016" name="Sci. Rep.">
        <title>Serotype IV Streptococcus agalactiae ST-452 has arisen from large genomic recombination events between CC23 and the hypervirulent CC17 lineages.</title>
        <authorList>
            <person name="Campisi E."/>
            <person name="Rinaudo C.D."/>
            <person name="Donati C."/>
            <person name="Barucco M."/>
            <person name="Torricelli G."/>
            <person name="Edwards M.S."/>
            <person name="Baker C.J."/>
            <person name="Margarit I."/>
            <person name="Rosini R."/>
        </authorList>
    </citation>
    <scope>NUCLEOTIDE SEQUENCE [LARGE SCALE GENOMIC DNA]</scope>
    <source>
        <strain evidence="1 2">CZ-PW-140</strain>
    </source>
</reference>
<organism evidence="1 2">
    <name type="scientific">Streptococcus agalactiae</name>
    <dbReference type="NCBI Taxonomy" id="1311"/>
    <lineage>
        <taxon>Bacteria</taxon>
        <taxon>Bacillati</taxon>
        <taxon>Bacillota</taxon>
        <taxon>Bacilli</taxon>
        <taxon>Lactobacillales</taxon>
        <taxon>Streptococcaceae</taxon>
        <taxon>Streptococcus</taxon>
    </lineage>
</organism>